<accession>A0ACC4DKI1</accession>
<gene>
    <name evidence="1" type="ORF">ACCO45_009173</name>
</gene>
<reference evidence="1" key="1">
    <citation type="submission" date="2024-12" db="EMBL/GenBank/DDBJ databases">
        <title>Comparative genomics and development of molecular markers within Purpureocillium lilacinum and among Purpureocillium species.</title>
        <authorList>
            <person name="Yeh Z.-Y."/>
            <person name="Ni N.-T."/>
            <person name="Lo P.-H."/>
            <person name="Mushyakhwo K."/>
            <person name="Lin C.-F."/>
            <person name="Nai Y.-S."/>
        </authorList>
    </citation>
    <scope>NUCLEOTIDE SEQUENCE</scope>
    <source>
        <strain evidence="1">NCHU-NPUST-175</strain>
    </source>
</reference>
<keyword evidence="2" id="KW-1185">Reference proteome</keyword>
<protein>
    <submittedName>
        <fullName evidence="1">Uncharacterized protein</fullName>
    </submittedName>
</protein>
<evidence type="ECO:0000313" key="2">
    <source>
        <dbReference type="Proteomes" id="UP001638806"/>
    </source>
</evidence>
<name>A0ACC4DKI1_PURLI</name>
<evidence type="ECO:0000313" key="1">
    <source>
        <dbReference type="EMBL" id="KAL3956327.1"/>
    </source>
</evidence>
<comment type="caution">
    <text evidence="1">The sequence shown here is derived from an EMBL/GenBank/DDBJ whole genome shotgun (WGS) entry which is preliminary data.</text>
</comment>
<dbReference type="EMBL" id="JBGNUJ010000008">
    <property type="protein sequence ID" value="KAL3956327.1"/>
    <property type="molecule type" value="Genomic_DNA"/>
</dbReference>
<sequence>MSLSPPKHCWTPLIMLKALERLLAIQRLEEIRYIILFGLDGARAGLSCLRQKARPGLCHGRRQALATAARLLFITALGCATNGQASAAVSEATAVSTGRCRSRRPTSGASAVPEAGGPPRRDAGMPAVKDERFLGCDPTGKPTGRLKECVDAGDSESNVLGTGDPDRDPALNGWKDTDVLRAGPSPGRWARDDDGRMGKGVGRVDAGMSWK</sequence>
<proteinExistence type="predicted"/>
<organism evidence="1 2">
    <name type="scientific">Purpureocillium lilacinum</name>
    <name type="common">Paecilomyces lilacinus</name>
    <dbReference type="NCBI Taxonomy" id="33203"/>
    <lineage>
        <taxon>Eukaryota</taxon>
        <taxon>Fungi</taxon>
        <taxon>Dikarya</taxon>
        <taxon>Ascomycota</taxon>
        <taxon>Pezizomycotina</taxon>
        <taxon>Sordariomycetes</taxon>
        <taxon>Hypocreomycetidae</taxon>
        <taxon>Hypocreales</taxon>
        <taxon>Ophiocordycipitaceae</taxon>
        <taxon>Purpureocillium</taxon>
    </lineage>
</organism>
<dbReference type="Proteomes" id="UP001638806">
    <property type="component" value="Unassembled WGS sequence"/>
</dbReference>